<feature type="compositionally biased region" description="Low complexity" evidence="1">
    <location>
        <begin position="16"/>
        <end position="25"/>
    </location>
</feature>
<sequence>MSDRTFERTPRRNGRRTGSGSTGTTREGDWRTTRRAEQQRMEPAGPLPSLYCSGWRWKPRDVVSNKNDSG</sequence>
<feature type="compositionally biased region" description="Basic and acidic residues" evidence="1">
    <location>
        <begin position="26"/>
        <end position="40"/>
    </location>
</feature>
<evidence type="ECO:0000313" key="2">
    <source>
        <dbReference type="EMBL" id="KAK1461992.1"/>
    </source>
</evidence>
<dbReference type="EMBL" id="MPDP01000271">
    <property type="protein sequence ID" value="KAK1461992.1"/>
    <property type="molecule type" value="Genomic_DNA"/>
</dbReference>
<organism evidence="2 3">
    <name type="scientific">Colletotrichum cuscutae</name>
    <dbReference type="NCBI Taxonomy" id="1209917"/>
    <lineage>
        <taxon>Eukaryota</taxon>
        <taxon>Fungi</taxon>
        <taxon>Dikarya</taxon>
        <taxon>Ascomycota</taxon>
        <taxon>Pezizomycotina</taxon>
        <taxon>Sordariomycetes</taxon>
        <taxon>Hypocreomycetidae</taxon>
        <taxon>Glomerellales</taxon>
        <taxon>Glomerellaceae</taxon>
        <taxon>Colletotrichum</taxon>
        <taxon>Colletotrichum acutatum species complex</taxon>
    </lineage>
</organism>
<feature type="compositionally biased region" description="Basic and acidic residues" evidence="1">
    <location>
        <begin position="1"/>
        <end position="10"/>
    </location>
</feature>
<feature type="compositionally biased region" description="Basic and acidic residues" evidence="1">
    <location>
        <begin position="58"/>
        <end position="70"/>
    </location>
</feature>
<dbReference type="AlphaFoldDB" id="A0AAI9XWG7"/>
<reference evidence="2" key="1">
    <citation type="submission" date="2016-11" db="EMBL/GenBank/DDBJ databases">
        <title>The genome sequence of Colletotrichum cuscutae.</title>
        <authorList>
            <person name="Baroncelli R."/>
        </authorList>
    </citation>
    <scope>NUCLEOTIDE SEQUENCE</scope>
    <source>
        <strain evidence="2">IMI 304802</strain>
    </source>
</reference>
<name>A0AAI9XWG7_9PEZI</name>
<dbReference type="Proteomes" id="UP001239213">
    <property type="component" value="Unassembled WGS sequence"/>
</dbReference>
<evidence type="ECO:0000313" key="3">
    <source>
        <dbReference type="Proteomes" id="UP001239213"/>
    </source>
</evidence>
<keyword evidence="3" id="KW-1185">Reference proteome</keyword>
<proteinExistence type="predicted"/>
<comment type="caution">
    <text evidence="2">The sequence shown here is derived from an EMBL/GenBank/DDBJ whole genome shotgun (WGS) entry which is preliminary data.</text>
</comment>
<evidence type="ECO:0000256" key="1">
    <source>
        <dbReference type="SAM" id="MobiDB-lite"/>
    </source>
</evidence>
<feature type="region of interest" description="Disordered" evidence="1">
    <location>
        <begin position="1"/>
        <end position="70"/>
    </location>
</feature>
<accession>A0AAI9XWG7</accession>
<protein>
    <submittedName>
        <fullName evidence="2">Uncharacterized protein</fullName>
    </submittedName>
</protein>
<gene>
    <name evidence="2" type="ORF">CCUS01_01582</name>
</gene>